<proteinExistence type="predicted"/>
<dbReference type="Proteomes" id="UP001174909">
    <property type="component" value="Unassembled WGS sequence"/>
</dbReference>
<gene>
    <name evidence="2" type="ORF">GBAR_LOCUS4401</name>
</gene>
<keyword evidence="3" id="KW-1185">Reference proteome</keyword>
<organism evidence="2 3">
    <name type="scientific">Geodia barretti</name>
    <name type="common">Barrett's horny sponge</name>
    <dbReference type="NCBI Taxonomy" id="519541"/>
    <lineage>
        <taxon>Eukaryota</taxon>
        <taxon>Metazoa</taxon>
        <taxon>Porifera</taxon>
        <taxon>Demospongiae</taxon>
        <taxon>Heteroscleromorpha</taxon>
        <taxon>Tetractinellida</taxon>
        <taxon>Astrophorina</taxon>
        <taxon>Geodiidae</taxon>
        <taxon>Geodia</taxon>
    </lineage>
</organism>
<feature type="region of interest" description="Disordered" evidence="1">
    <location>
        <begin position="109"/>
        <end position="160"/>
    </location>
</feature>
<feature type="region of interest" description="Disordered" evidence="1">
    <location>
        <begin position="51"/>
        <end position="87"/>
    </location>
</feature>
<sequence length="264" mass="30525">MFHSLPFSFSSLCPLSPPPLLYIQSIEGIILSAIVISLTAKTIHSRSFNFREEPTDDRRRGAKDASIHDKRTKKKKLQPPSTRLVDSELVRRQRQEELMKLQEQRNIEKQQKFEGKKLKKARKREEKLKQREEEERERERGAQQRREREEKKLQQKQKRVPTGMACLESVSLPLHPEFRIFPDLTQNLRFPQISPISLTNSSQTHSKRFPHHFIPPATRSFPPLLTSSSECVNLYLAPVCMLGISGMCIQEDWSALGSESNAGI</sequence>
<feature type="compositionally biased region" description="Basic and acidic residues" evidence="1">
    <location>
        <begin position="123"/>
        <end position="153"/>
    </location>
</feature>
<evidence type="ECO:0000313" key="3">
    <source>
        <dbReference type="Proteomes" id="UP001174909"/>
    </source>
</evidence>
<dbReference type="AlphaFoldDB" id="A0AA35R6L9"/>
<protein>
    <submittedName>
        <fullName evidence="2">Uncharacterized protein</fullName>
    </submittedName>
</protein>
<dbReference type="EMBL" id="CASHTH010000635">
    <property type="protein sequence ID" value="CAI8005795.1"/>
    <property type="molecule type" value="Genomic_DNA"/>
</dbReference>
<reference evidence="2" key="1">
    <citation type="submission" date="2023-03" db="EMBL/GenBank/DDBJ databases">
        <authorList>
            <person name="Steffen K."/>
            <person name="Cardenas P."/>
        </authorList>
    </citation>
    <scope>NUCLEOTIDE SEQUENCE</scope>
</reference>
<accession>A0AA35R6L9</accession>
<evidence type="ECO:0000256" key="1">
    <source>
        <dbReference type="SAM" id="MobiDB-lite"/>
    </source>
</evidence>
<feature type="compositionally biased region" description="Basic and acidic residues" evidence="1">
    <location>
        <begin position="51"/>
        <end position="69"/>
    </location>
</feature>
<evidence type="ECO:0000313" key="2">
    <source>
        <dbReference type="EMBL" id="CAI8005795.1"/>
    </source>
</evidence>
<comment type="caution">
    <text evidence="2">The sequence shown here is derived from an EMBL/GenBank/DDBJ whole genome shotgun (WGS) entry which is preliminary data.</text>
</comment>
<name>A0AA35R6L9_GEOBA</name>